<keyword evidence="11" id="KW-1185">Reference proteome</keyword>
<comment type="catalytic activity">
    <reaction evidence="6">
        <text>L-seryl-[protein] + ATP = O-phospho-L-seryl-[protein] + ADP + H(+)</text>
        <dbReference type="Rhea" id="RHEA:17989"/>
        <dbReference type="Rhea" id="RHEA-COMP:9863"/>
        <dbReference type="Rhea" id="RHEA-COMP:11604"/>
        <dbReference type="ChEBI" id="CHEBI:15378"/>
        <dbReference type="ChEBI" id="CHEBI:29999"/>
        <dbReference type="ChEBI" id="CHEBI:30616"/>
        <dbReference type="ChEBI" id="CHEBI:83421"/>
        <dbReference type="ChEBI" id="CHEBI:456216"/>
        <dbReference type="EC" id="2.7.11.1"/>
    </reaction>
</comment>
<dbReference type="GO" id="GO:0004674">
    <property type="term" value="F:protein serine/threonine kinase activity"/>
    <property type="evidence" value="ECO:0007669"/>
    <property type="project" value="UniProtKB-KW"/>
</dbReference>
<gene>
    <name evidence="6 8" type="primary">rsbW</name>
    <name evidence="9" type="ORF">DFR61_104113</name>
    <name evidence="8" type="ORF">NCTC10597_02650</name>
</gene>
<evidence type="ECO:0000256" key="2">
    <source>
        <dbReference type="ARBA" id="ARBA00022679"/>
    </source>
</evidence>
<dbReference type="InterPro" id="IPR050267">
    <property type="entry name" value="Anti-sigma-factor_SerPK"/>
</dbReference>
<dbReference type="Proteomes" id="UP000254330">
    <property type="component" value="Unassembled WGS sequence"/>
</dbReference>
<protein>
    <recommendedName>
        <fullName evidence="6">Serine-protein kinase RsbW</fullName>
        <ecNumber evidence="6">2.7.11.1</ecNumber>
    </recommendedName>
    <alternativeName>
        <fullName evidence="6">Anti-sigma-B factor</fullName>
    </alternativeName>
    <alternativeName>
        <fullName evidence="6">Sigma-B negative effector RsbW</fullName>
    </alternativeName>
</protein>
<evidence type="ECO:0000256" key="1">
    <source>
        <dbReference type="ARBA" id="ARBA00022527"/>
    </source>
</evidence>
<dbReference type="NCBIfam" id="NF003144">
    <property type="entry name" value="PRK04069.1"/>
    <property type="match status" value="1"/>
</dbReference>
<sequence length="157" mass="17806">MREFDYFEMRIPSKTQYVGVARLAISGLANRIGFSYDEIEDIKIASSEAITNAIQHAYPEEGEKGEVVVGCAIYEDKIEIMIADYGKSFDFEHISKKVGPYDENTNAEFIREGGLGLFLIESLMDEVKVLNDNGVTVFMTKYVAREQVKEYVETDTF</sequence>
<keyword evidence="5 6" id="KW-0067">ATP-binding</keyword>
<comment type="caution">
    <text evidence="8">The sequence shown here is derived from an EMBL/GenBank/DDBJ whole genome shotgun (WGS) entry which is preliminary data.</text>
</comment>
<evidence type="ECO:0000313" key="8">
    <source>
        <dbReference type="EMBL" id="STX10858.1"/>
    </source>
</evidence>
<evidence type="ECO:0000313" key="10">
    <source>
        <dbReference type="Proteomes" id="UP000254330"/>
    </source>
</evidence>
<comment type="catalytic activity">
    <reaction evidence="6">
        <text>L-threonyl-[protein] + ATP = O-phospho-L-threonyl-[protein] + ADP + H(+)</text>
        <dbReference type="Rhea" id="RHEA:46608"/>
        <dbReference type="Rhea" id="RHEA-COMP:11060"/>
        <dbReference type="Rhea" id="RHEA-COMP:11605"/>
        <dbReference type="ChEBI" id="CHEBI:15378"/>
        <dbReference type="ChEBI" id="CHEBI:30013"/>
        <dbReference type="ChEBI" id="CHEBI:30616"/>
        <dbReference type="ChEBI" id="CHEBI:61977"/>
        <dbReference type="ChEBI" id="CHEBI:456216"/>
        <dbReference type="EC" id="2.7.11.1"/>
    </reaction>
</comment>
<reference evidence="8 10" key="1">
    <citation type="submission" date="2018-06" db="EMBL/GenBank/DDBJ databases">
        <authorList>
            <consortium name="Pathogen Informatics"/>
            <person name="Doyle S."/>
        </authorList>
    </citation>
    <scope>NUCLEOTIDE SEQUENCE [LARGE SCALE GENOMIC DNA]</scope>
    <source>
        <strain evidence="8 10">NCTC10597</strain>
    </source>
</reference>
<dbReference type="EMBL" id="SNZG01000004">
    <property type="protein sequence ID" value="TDR42223.1"/>
    <property type="molecule type" value="Genomic_DNA"/>
</dbReference>
<organism evidence="8 10">
    <name type="scientific">Kurthia zopfii</name>
    <dbReference type="NCBI Taxonomy" id="1650"/>
    <lineage>
        <taxon>Bacteria</taxon>
        <taxon>Bacillati</taxon>
        <taxon>Bacillota</taxon>
        <taxon>Bacilli</taxon>
        <taxon>Bacillales</taxon>
        <taxon>Caryophanaceae</taxon>
        <taxon>Kurthia</taxon>
    </lineage>
</organism>
<evidence type="ECO:0000313" key="9">
    <source>
        <dbReference type="EMBL" id="TDR42223.1"/>
    </source>
</evidence>
<dbReference type="InterPro" id="IPR003594">
    <property type="entry name" value="HATPase_dom"/>
</dbReference>
<dbReference type="OrthoDB" id="9798941at2"/>
<dbReference type="AlphaFoldDB" id="A0A8B4QE33"/>
<dbReference type="HAMAP" id="MF_00638">
    <property type="entry name" value="Anti_sigma_B"/>
    <property type="match status" value="1"/>
</dbReference>
<name>A0A8B4QE33_9BACL</name>
<reference evidence="9 11" key="2">
    <citation type="submission" date="2019-03" db="EMBL/GenBank/DDBJ databases">
        <title>Genomic Encyclopedia of Type Strains, Phase IV (KMG-IV): sequencing the most valuable type-strain genomes for metagenomic binning, comparative biology and taxonomic classification.</title>
        <authorList>
            <person name="Goeker M."/>
        </authorList>
    </citation>
    <scope>NUCLEOTIDE SEQUENCE [LARGE SCALE GENOMIC DNA]</scope>
    <source>
        <strain evidence="9 11">DSM 20580</strain>
    </source>
</reference>
<keyword evidence="4 6" id="KW-0418">Kinase</keyword>
<feature type="domain" description="Histidine kinase/HSP90-like ATPase" evidence="7">
    <location>
        <begin position="11"/>
        <end position="141"/>
    </location>
</feature>
<dbReference type="Gene3D" id="3.30.565.10">
    <property type="entry name" value="Histidine kinase-like ATPase, C-terminal domain"/>
    <property type="match status" value="1"/>
</dbReference>
<dbReference type="Pfam" id="PF13581">
    <property type="entry name" value="HATPase_c_2"/>
    <property type="match status" value="1"/>
</dbReference>
<dbReference type="GO" id="GO:0016989">
    <property type="term" value="F:sigma factor antagonist activity"/>
    <property type="evidence" value="ECO:0007669"/>
    <property type="project" value="InterPro"/>
</dbReference>
<dbReference type="EC" id="2.7.11.1" evidence="6"/>
<evidence type="ECO:0000313" key="11">
    <source>
        <dbReference type="Proteomes" id="UP000294641"/>
    </source>
</evidence>
<comment type="function">
    <text evidence="6">Negative regulator of sigma-B activity. Phosphorylates and inactivates its specific antagonist protein, RsbV. Upon phosphorylation of RsbV, RsbW is released and binds to sigma-B, thereby blocking its ability to form an RNA polymerase holoenzyme (E-sigma-B).</text>
</comment>
<dbReference type="CDD" id="cd16936">
    <property type="entry name" value="HATPase_RsbW-like"/>
    <property type="match status" value="1"/>
</dbReference>
<proteinExistence type="inferred from homology"/>
<dbReference type="RefSeq" id="WP_109348869.1">
    <property type="nucleotide sequence ID" value="NZ_BJUE01000002.1"/>
</dbReference>
<dbReference type="GO" id="GO:0005524">
    <property type="term" value="F:ATP binding"/>
    <property type="evidence" value="ECO:0007669"/>
    <property type="project" value="UniProtKB-KW"/>
</dbReference>
<dbReference type="Proteomes" id="UP000294641">
    <property type="component" value="Unassembled WGS sequence"/>
</dbReference>
<dbReference type="SUPFAM" id="SSF55874">
    <property type="entry name" value="ATPase domain of HSP90 chaperone/DNA topoisomerase II/histidine kinase"/>
    <property type="match status" value="1"/>
</dbReference>
<evidence type="ECO:0000256" key="3">
    <source>
        <dbReference type="ARBA" id="ARBA00022741"/>
    </source>
</evidence>
<evidence type="ECO:0000259" key="7">
    <source>
        <dbReference type="Pfam" id="PF13581"/>
    </source>
</evidence>
<keyword evidence="2 6" id="KW-0808">Transferase</keyword>
<keyword evidence="3 6" id="KW-0547">Nucleotide-binding</keyword>
<comment type="similarity">
    <text evidence="6">Belongs to the anti-sigma-factor family.</text>
</comment>
<keyword evidence="1 6" id="KW-0723">Serine/threonine-protein kinase</keyword>
<dbReference type="NCBIfam" id="TIGR01924">
    <property type="entry name" value="rsbW_low_gc"/>
    <property type="match status" value="1"/>
</dbReference>
<evidence type="ECO:0000256" key="6">
    <source>
        <dbReference type="HAMAP-Rule" id="MF_00638"/>
    </source>
</evidence>
<evidence type="ECO:0000256" key="5">
    <source>
        <dbReference type="ARBA" id="ARBA00022840"/>
    </source>
</evidence>
<accession>A0A8B4QE33</accession>
<evidence type="ECO:0000256" key="4">
    <source>
        <dbReference type="ARBA" id="ARBA00022777"/>
    </source>
</evidence>
<dbReference type="PANTHER" id="PTHR35526">
    <property type="entry name" value="ANTI-SIGMA-F FACTOR RSBW-RELATED"/>
    <property type="match status" value="1"/>
</dbReference>
<dbReference type="PANTHER" id="PTHR35526:SF9">
    <property type="entry name" value="SERINE-PROTEIN KINASE RSBW"/>
    <property type="match status" value="1"/>
</dbReference>
<dbReference type="InterPro" id="IPR010193">
    <property type="entry name" value="RsbW"/>
</dbReference>
<dbReference type="InterPro" id="IPR036890">
    <property type="entry name" value="HATPase_C_sf"/>
</dbReference>
<dbReference type="EMBL" id="UGNP01000001">
    <property type="protein sequence ID" value="STX10858.1"/>
    <property type="molecule type" value="Genomic_DNA"/>
</dbReference>